<protein>
    <submittedName>
        <fullName evidence="8">Polyprenyl synthetase family protein</fullName>
    </submittedName>
</protein>
<dbReference type="InterPro" id="IPR053378">
    <property type="entry name" value="Prenyl_diphosphate_synthase"/>
</dbReference>
<proteinExistence type="inferred from homology"/>
<dbReference type="Gene3D" id="1.10.600.10">
    <property type="entry name" value="Farnesyl Diphosphate Synthase"/>
    <property type="match status" value="1"/>
</dbReference>
<dbReference type="InterPro" id="IPR008949">
    <property type="entry name" value="Isoprenoid_synthase_dom_sf"/>
</dbReference>
<dbReference type="RefSeq" id="WP_205143432.1">
    <property type="nucleotide sequence ID" value="NZ_JAFBDN010000006.1"/>
</dbReference>
<evidence type="ECO:0000256" key="6">
    <source>
        <dbReference type="ARBA" id="ARBA00023229"/>
    </source>
</evidence>
<dbReference type="SUPFAM" id="SSF48576">
    <property type="entry name" value="Terpenoid synthases"/>
    <property type="match status" value="1"/>
</dbReference>
<evidence type="ECO:0000256" key="1">
    <source>
        <dbReference type="ARBA" id="ARBA00001946"/>
    </source>
</evidence>
<evidence type="ECO:0000256" key="5">
    <source>
        <dbReference type="ARBA" id="ARBA00022842"/>
    </source>
</evidence>
<keyword evidence="4" id="KW-0479">Metal-binding</keyword>
<dbReference type="PROSITE" id="PS00723">
    <property type="entry name" value="POLYPRENYL_SYNTHASE_1"/>
    <property type="match status" value="1"/>
</dbReference>
<comment type="similarity">
    <text evidence="2 7">Belongs to the FPP/GGPP synthase family.</text>
</comment>
<dbReference type="EMBL" id="JAGMVS010000063">
    <property type="protein sequence ID" value="MCM2437430.1"/>
    <property type="molecule type" value="Genomic_DNA"/>
</dbReference>
<dbReference type="PANTHER" id="PTHR43281">
    <property type="entry name" value="FARNESYL DIPHOSPHATE SYNTHASE"/>
    <property type="match status" value="1"/>
</dbReference>
<keyword evidence="3 7" id="KW-0808">Transferase</keyword>
<reference evidence="8" key="1">
    <citation type="submission" date="2021-04" db="EMBL/GenBank/DDBJ databases">
        <title>Taxonomic assessment of Weissella genus.</title>
        <authorList>
            <person name="Fanelli F."/>
            <person name="Chieffi D."/>
            <person name="Dell'Aquila A."/>
            <person name="Gyu-Sung C."/>
            <person name="Franz C.M.A.P."/>
            <person name="Fusco V."/>
        </authorList>
    </citation>
    <scope>NUCLEOTIDE SEQUENCE</scope>
    <source>
        <strain evidence="8">LMG 25373</strain>
    </source>
</reference>
<dbReference type="Pfam" id="PF00348">
    <property type="entry name" value="polyprenyl_synt"/>
    <property type="match status" value="1"/>
</dbReference>
<dbReference type="SFLD" id="SFLDS00005">
    <property type="entry name" value="Isoprenoid_Synthase_Type_I"/>
    <property type="match status" value="1"/>
</dbReference>
<keyword evidence="6" id="KW-0414">Isoprene biosynthesis</keyword>
<evidence type="ECO:0000256" key="7">
    <source>
        <dbReference type="RuleBase" id="RU004466"/>
    </source>
</evidence>
<dbReference type="InterPro" id="IPR000092">
    <property type="entry name" value="Polyprenyl_synt"/>
</dbReference>
<sequence length="287" mass="32115">MDKTKYNSFIEQWQPIIEENLVLNINNSVTNAELQKIMIYAATAGGKRLRPLLTLAFYQAFGGTISDETVKVANALELIHTYSLIHDDLPAMDNDNYRRGKLTSHKKFGEANAILAGDAFLTLAFSWLTENDLKPELKVALISKLALAAGANGMVSGQILDMLGNNQQYTISQLKLVHRKKTGDLISYACIAGGILANVDDMTIDLLTKFGYDYGIAFQIKDDLLDDGDQVDTIKNTYPHLLGMQQAQIELKNTVKIARNLLIDLNKLNKKFDFQLIEGFLTYFERD</sequence>
<evidence type="ECO:0000313" key="8">
    <source>
        <dbReference type="EMBL" id="MCM2437430.1"/>
    </source>
</evidence>
<dbReference type="Proteomes" id="UP001057481">
    <property type="component" value="Unassembled WGS sequence"/>
</dbReference>
<comment type="caution">
    <text evidence="8">The sequence shown here is derived from an EMBL/GenBank/DDBJ whole genome shotgun (WGS) entry which is preliminary data.</text>
</comment>
<keyword evidence="9" id="KW-1185">Reference proteome</keyword>
<dbReference type="SFLD" id="SFLDG01017">
    <property type="entry name" value="Polyprenyl_Transferase_Like"/>
    <property type="match status" value="1"/>
</dbReference>
<dbReference type="NCBIfam" id="NF045485">
    <property type="entry name" value="FPPsyn"/>
    <property type="match status" value="1"/>
</dbReference>
<name>A0ABT0VHY6_9LACO</name>
<organism evidence="8 9">
    <name type="scientific">Periweissella beninensis</name>
    <dbReference type="NCBI Taxonomy" id="504936"/>
    <lineage>
        <taxon>Bacteria</taxon>
        <taxon>Bacillati</taxon>
        <taxon>Bacillota</taxon>
        <taxon>Bacilli</taxon>
        <taxon>Lactobacillales</taxon>
        <taxon>Lactobacillaceae</taxon>
        <taxon>Periweissella</taxon>
    </lineage>
</organism>
<evidence type="ECO:0000256" key="3">
    <source>
        <dbReference type="ARBA" id="ARBA00022679"/>
    </source>
</evidence>
<dbReference type="PROSITE" id="PS00444">
    <property type="entry name" value="POLYPRENYL_SYNTHASE_2"/>
    <property type="match status" value="1"/>
</dbReference>
<dbReference type="PANTHER" id="PTHR43281:SF1">
    <property type="entry name" value="FARNESYL DIPHOSPHATE SYNTHASE"/>
    <property type="match status" value="1"/>
</dbReference>
<evidence type="ECO:0000256" key="2">
    <source>
        <dbReference type="ARBA" id="ARBA00006706"/>
    </source>
</evidence>
<dbReference type="InterPro" id="IPR033749">
    <property type="entry name" value="Polyprenyl_synt_CS"/>
</dbReference>
<dbReference type="CDD" id="cd00685">
    <property type="entry name" value="Trans_IPPS_HT"/>
    <property type="match status" value="1"/>
</dbReference>
<evidence type="ECO:0000313" key="9">
    <source>
        <dbReference type="Proteomes" id="UP001057481"/>
    </source>
</evidence>
<keyword evidence="5" id="KW-0460">Magnesium</keyword>
<gene>
    <name evidence="8" type="ORF">KAK10_05855</name>
</gene>
<evidence type="ECO:0000256" key="4">
    <source>
        <dbReference type="ARBA" id="ARBA00022723"/>
    </source>
</evidence>
<comment type="cofactor">
    <cofactor evidence="1">
        <name>Mg(2+)</name>
        <dbReference type="ChEBI" id="CHEBI:18420"/>
    </cofactor>
</comment>
<accession>A0ABT0VHY6</accession>